<organism evidence="1 2">
    <name type="scientific">Flemingia macrophylla</name>
    <dbReference type="NCBI Taxonomy" id="520843"/>
    <lineage>
        <taxon>Eukaryota</taxon>
        <taxon>Viridiplantae</taxon>
        <taxon>Streptophyta</taxon>
        <taxon>Embryophyta</taxon>
        <taxon>Tracheophyta</taxon>
        <taxon>Spermatophyta</taxon>
        <taxon>Magnoliopsida</taxon>
        <taxon>eudicotyledons</taxon>
        <taxon>Gunneridae</taxon>
        <taxon>Pentapetalae</taxon>
        <taxon>rosids</taxon>
        <taxon>fabids</taxon>
        <taxon>Fabales</taxon>
        <taxon>Fabaceae</taxon>
        <taxon>Papilionoideae</taxon>
        <taxon>50 kb inversion clade</taxon>
        <taxon>NPAAA clade</taxon>
        <taxon>indigoferoid/millettioid clade</taxon>
        <taxon>Phaseoleae</taxon>
        <taxon>Flemingia</taxon>
    </lineage>
</organism>
<reference evidence="1 2" key="1">
    <citation type="submission" date="2024-08" db="EMBL/GenBank/DDBJ databases">
        <title>Insights into the chromosomal genome structure of Flemingia macrophylla.</title>
        <authorList>
            <person name="Ding Y."/>
            <person name="Zhao Y."/>
            <person name="Bi W."/>
            <person name="Wu M."/>
            <person name="Zhao G."/>
            <person name="Gong Y."/>
            <person name="Li W."/>
            <person name="Zhang P."/>
        </authorList>
    </citation>
    <scope>NUCLEOTIDE SEQUENCE [LARGE SCALE GENOMIC DNA]</scope>
    <source>
        <strain evidence="1">DYQJB</strain>
        <tissue evidence="1">Leaf</tissue>
    </source>
</reference>
<dbReference type="EMBL" id="JBGMDY010000007">
    <property type="protein sequence ID" value="KAL2328969.1"/>
    <property type="molecule type" value="Genomic_DNA"/>
</dbReference>
<comment type="caution">
    <text evidence="1">The sequence shown here is derived from an EMBL/GenBank/DDBJ whole genome shotgun (WGS) entry which is preliminary data.</text>
</comment>
<protein>
    <submittedName>
        <fullName evidence="1">Uncharacterized protein</fullName>
    </submittedName>
</protein>
<gene>
    <name evidence="1" type="ORF">Fmac_022396</name>
</gene>
<sequence>MDLGCWRLSVPISFPAQIWKLKHLRHLYAPGPIMLRGHYSEPDVVMWNLQSMIAIVFDKQTSSLINKGTFPNLKKLGLQISQGCKDKWPKLLQSLQELSNLSKLRISFKRKLFEGSMSRDYVRVAFPPNVRKLTLTGISCMTDEGINALGNHTKLQILRLTGGIRMNSFDLYFGSHSFDLNCVAGGFPQLQVFQMTCLRVENWKLGNGAMLCLRSLIIDNCDMLNDLPLELWSLP</sequence>
<dbReference type="PANTHER" id="PTHR15140">
    <property type="entry name" value="TUBULIN-SPECIFIC CHAPERONE E"/>
    <property type="match status" value="1"/>
</dbReference>
<keyword evidence="2" id="KW-1185">Reference proteome</keyword>
<dbReference type="InterPro" id="IPR032675">
    <property type="entry name" value="LRR_dom_sf"/>
</dbReference>
<dbReference type="Gene3D" id="3.80.10.10">
    <property type="entry name" value="Ribonuclease Inhibitor"/>
    <property type="match status" value="1"/>
</dbReference>
<evidence type="ECO:0000313" key="1">
    <source>
        <dbReference type="EMBL" id="KAL2328969.1"/>
    </source>
</evidence>
<dbReference type="PANTHER" id="PTHR15140:SF37">
    <property type="entry name" value="UBIQUITIN-LIKE DOMAIN-CONTAINING PROTEIN"/>
    <property type="match status" value="1"/>
</dbReference>
<name>A0ABD1LZK7_9FABA</name>
<dbReference type="SUPFAM" id="SSF52058">
    <property type="entry name" value="L domain-like"/>
    <property type="match status" value="1"/>
</dbReference>
<dbReference type="Proteomes" id="UP001603857">
    <property type="component" value="Unassembled WGS sequence"/>
</dbReference>
<dbReference type="AlphaFoldDB" id="A0ABD1LZK7"/>
<evidence type="ECO:0000313" key="2">
    <source>
        <dbReference type="Proteomes" id="UP001603857"/>
    </source>
</evidence>
<proteinExistence type="predicted"/>
<accession>A0ABD1LZK7</accession>